<evidence type="ECO:0000313" key="3">
    <source>
        <dbReference type="Proteomes" id="UP000258309"/>
    </source>
</evidence>
<name>A0A3E2GXI0_SCYLI</name>
<reference evidence="2 3" key="1">
    <citation type="submission" date="2018-05" db="EMBL/GenBank/DDBJ databases">
        <title>Draft genome sequence of Scytalidium lignicola DSM 105466, a ubiquitous saprotrophic fungus.</title>
        <authorList>
            <person name="Buettner E."/>
            <person name="Gebauer A.M."/>
            <person name="Hofrichter M."/>
            <person name="Liers C."/>
            <person name="Kellner H."/>
        </authorList>
    </citation>
    <scope>NUCLEOTIDE SEQUENCE [LARGE SCALE GENOMIC DNA]</scope>
    <source>
        <strain evidence="2 3">DSM 105466</strain>
    </source>
</reference>
<dbReference type="EMBL" id="NCSJ02000300">
    <property type="protein sequence ID" value="RFU25846.1"/>
    <property type="molecule type" value="Genomic_DNA"/>
</dbReference>
<feature type="non-terminal residue" evidence="2">
    <location>
        <position position="1"/>
    </location>
</feature>
<comment type="caution">
    <text evidence="2">The sequence shown here is derived from an EMBL/GenBank/DDBJ whole genome shotgun (WGS) entry which is preliminary data.</text>
</comment>
<sequence>MSATVSKISPGSKEFYLKQPHNYSLGIESVLAFHESELGLSSNQTSQSTLVKDLSYEVREHPPFTSISPTSKVYRSWGVVGADGKPQPYKLEPLQILGKKLKEALPNLSFKVLDSIPPTEKDTDLYNSWIIRKASSVAGAGEQRICDELPRAKKSPKSWDSFGIQVASPAITAVENEFQIRNVIDHMAGHENDQYGCFTTNQCGFSVQVGCSKFEVIQKLALICLVYEEEISHLHPPCRRHDESDSNDLFQSNRLRLLASVKHVPTMYKDCSTSAIIQRGITIKHLEELMSSKCQTTIDNNTLKYQADKADLARFMNYPAGKNQYTTGNPNRAVNFTTCVRTKDQQCTVEFRQHRGTLSIEDIENWVEFVVNLVRLAEYYAEYPENFPVQKWEDTTGSAPAKGKRKRVRVFDLIDEMELPNAKRIYWEGRVAKYMCSEKGGPDDRSDDELDIRRLQTPESSKLSDPHSSPRPIRTFRSPGSVKGQSPSEKSKEGNTIDAGVWATEHFTHDGFTWKVTNFNMDEWNTEYTDTRLGRSTMMCGINALVQSFQAQYPESPYANPKRKDEYVNLAKTIQPTISRKEGVTDDTLERLISILTKDEYRLVRVDFSGARRWDQEGGPGKSLYIYISGHDPFQIQKEKAAKQEAKGKGKGKETRIENPNPMGHWESMRRKDGIKEHA</sequence>
<gene>
    <name evidence="2" type="ORF">B7463_g10493</name>
</gene>
<dbReference type="OMA" id="DEWNTEY"/>
<feature type="region of interest" description="Disordered" evidence="1">
    <location>
        <begin position="455"/>
        <end position="495"/>
    </location>
</feature>
<dbReference type="PANTHER" id="PTHR36847:SF1">
    <property type="entry name" value="AMIDOLIGASE ENZYME"/>
    <property type="match status" value="1"/>
</dbReference>
<keyword evidence="3" id="KW-1185">Reference proteome</keyword>
<evidence type="ECO:0000256" key="1">
    <source>
        <dbReference type="SAM" id="MobiDB-lite"/>
    </source>
</evidence>
<accession>A0A3E2GXI0</accession>
<feature type="compositionally biased region" description="Basic and acidic residues" evidence="1">
    <location>
        <begin position="667"/>
        <end position="679"/>
    </location>
</feature>
<dbReference type="OrthoDB" id="412402at2759"/>
<proteinExistence type="predicted"/>
<dbReference type="PANTHER" id="PTHR36847">
    <property type="entry name" value="AMIDOLIGASE ENZYME"/>
    <property type="match status" value="1"/>
</dbReference>
<protein>
    <submittedName>
        <fullName evidence="2">Uncharacterized protein</fullName>
    </submittedName>
</protein>
<organism evidence="2 3">
    <name type="scientific">Scytalidium lignicola</name>
    <name type="common">Hyphomycete</name>
    <dbReference type="NCBI Taxonomy" id="5539"/>
    <lineage>
        <taxon>Eukaryota</taxon>
        <taxon>Fungi</taxon>
        <taxon>Dikarya</taxon>
        <taxon>Ascomycota</taxon>
        <taxon>Pezizomycotina</taxon>
        <taxon>Leotiomycetes</taxon>
        <taxon>Leotiomycetes incertae sedis</taxon>
        <taxon>Scytalidium</taxon>
    </lineage>
</organism>
<feature type="region of interest" description="Disordered" evidence="1">
    <location>
        <begin position="637"/>
        <end position="679"/>
    </location>
</feature>
<evidence type="ECO:0000313" key="2">
    <source>
        <dbReference type="EMBL" id="RFU25846.1"/>
    </source>
</evidence>
<feature type="compositionally biased region" description="Basic and acidic residues" evidence="1">
    <location>
        <begin position="637"/>
        <end position="657"/>
    </location>
</feature>
<dbReference type="AlphaFoldDB" id="A0A3E2GXI0"/>
<dbReference type="Proteomes" id="UP000258309">
    <property type="component" value="Unassembled WGS sequence"/>
</dbReference>
<feature type="compositionally biased region" description="Polar residues" evidence="1">
    <location>
        <begin position="457"/>
        <end position="467"/>
    </location>
</feature>
<feature type="non-terminal residue" evidence="2">
    <location>
        <position position="679"/>
    </location>
</feature>